<organism evidence="9">
    <name type="scientific">Xenopus tropicalis</name>
    <name type="common">Western clawed frog</name>
    <name type="synonym">Silurana tropicalis</name>
    <dbReference type="NCBI Taxonomy" id="8364"/>
    <lineage>
        <taxon>Eukaryota</taxon>
        <taxon>Metazoa</taxon>
        <taxon>Chordata</taxon>
        <taxon>Craniata</taxon>
        <taxon>Vertebrata</taxon>
        <taxon>Euteleostomi</taxon>
        <taxon>Amphibia</taxon>
        <taxon>Batrachia</taxon>
        <taxon>Anura</taxon>
        <taxon>Pipoidea</taxon>
        <taxon>Pipidae</taxon>
        <taxon>Xenopodinae</taxon>
        <taxon>Xenopus</taxon>
        <taxon>Silurana</taxon>
    </lineage>
</organism>
<keyword evidence="3" id="KW-0963">Cytoplasm</keyword>
<evidence type="ECO:0000256" key="6">
    <source>
        <dbReference type="SAM" id="MobiDB-lite"/>
    </source>
</evidence>
<dbReference type="Pfam" id="PF22544">
    <property type="entry name" value="HYDIN_VesB_CFA65-like_Ig"/>
    <property type="match status" value="1"/>
</dbReference>
<dbReference type="SUPFAM" id="SSF49354">
    <property type="entry name" value="PapD-like"/>
    <property type="match status" value="1"/>
</dbReference>
<dbReference type="GO" id="GO:0008285">
    <property type="term" value="P:negative regulation of cell population proliferation"/>
    <property type="evidence" value="ECO:0007669"/>
    <property type="project" value="InterPro"/>
</dbReference>
<dbReference type="InterPro" id="IPR008962">
    <property type="entry name" value="PapD-like_sf"/>
</dbReference>
<dbReference type="GO" id="GO:0005929">
    <property type="term" value="C:cilium"/>
    <property type="evidence" value="ECO:0007669"/>
    <property type="project" value="UniProtKB-SubCell"/>
</dbReference>
<dbReference type="Pfam" id="PF23277">
    <property type="entry name" value="Ig_Dlec1_1"/>
    <property type="match status" value="1"/>
</dbReference>
<keyword evidence="4" id="KW-0969">Cilium</keyword>
<reference evidence="9" key="3">
    <citation type="submission" date="2016-05" db="EMBL/GenBank/DDBJ databases">
        <title>WGS assembly of Xenopus tropicalis.</title>
        <authorList>
            <person name="Sessions A."/>
            <person name="Jenkins J."/>
            <person name="Mitros T."/>
            <person name="Lyons J.T."/>
            <person name="Dichmann D.S."/>
            <person name="Robert J."/>
            <person name="Harland R.M."/>
            <person name="Rokhsar D.S."/>
        </authorList>
    </citation>
    <scope>NUCLEOTIDE SEQUENCE</scope>
    <source>
        <strain evidence="9">Nigerian</strain>
    </source>
</reference>
<keyword evidence="5" id="KW-0966">Cell projection</keyword>
<evidence type="ECO:0000256" key="1">
    <source>
        <dbReference type="ARBA" id="ARBA00004138"/>
    </source>
</evidence>
<evidence type="ECO:0000256" key="2">
    <source>
        <dbReference type="ARBA" id="ARBA00004496"/>
    </source>
</evidence>
<dbReference type="Pfam" id="PF23316">
    <property type="entry name" value="Ig_DLEC1_6th"/>
    <property type="match status" value="1"/>
</dbReference>
<name>A0A1B8YA02_XENTR</name>
<feature type="region of interest" description="Disordered" evidence="6">
    <location>
        <begin position="216"/>
        <end position="274"/>
    </location>
</feature>
<reference evidence="9" key="1">
    <citation type="submission" date="2009-11" db="EMBL/GenBank/DDBJ databases">
        <authorList>
            <consortium name="US DOE Joint Genome Institute (JGI-PGF)"/>
            <person name="Ottilar R."/>
            <person name="Schmutz J."/>
            <person name="Salamov A."/>
            <person name="Cheng J.F."/>
            <person name="Lucas S."/>
            <person name="Pitluck S."/>
            <person name="Gundlach H."/>
            <person name="Guo Y."/>
            <person name="Haberer G."/>
            <person name="Nasrallah J."/>
            <person name="Mayer K.F.X."/>
            <person name="van de Peer Y."/>
            <person name="Weigel D."/>
            <person name="Grigoriev I.V."/>
        </authorList>
    </citation>
    <scope>NUCLEOTIDE SEQUENCE</scope>
    <source>
        <strain evidence="9">Nigerian</strain>
    </source>
</reference>
<evidence type="ECO:0000259" key="7">
    <source>
        <dbReference type="Pfam" id="PF22544"/>
    </source>
</evidence>
<dbReference type="InterPro" id="IPR013783">
    <property type="entry name" value="Ig-like_fold"/>
</dbReference>
<dbReference type="PANTHER" id="PTHR46348">
    <property type="entry name" value="DELETED IN LUNG AND ESOPHAGEAL CANCER PROTEIN 1"/>
    <property type="match status" value="1"/>
</dbReference>
<evidence type="ECO:0008006" key="10">
    <source>
        <dbReference type="Google" id="ProtNLM"/>
    </source>
</evidence>
<reference evidence="9" key="2">
    <citation type="journal article" date="2010" name="Science">
        <title>The genome of the Western clawed frog Xenopus tropicalis.</title>
        <authorList>
            <person name="Hellsten U."/>
            <person name="Harland R.M."/>
            <person name="Gilchrist M.J."/>
            <person name="Hendrix D."/>
            <person name="Jurka J."/>
            <person name="Kapitonov V."/>
            <person name="Ovcharenko I."/>
            <person name="Putnam N.H."/>
            <person name="Shu S."/>
            <person name="Taher L."/>
            <person name="Blitz I.L."/>
            <person name="Blumberg B."/>
            <person name="Dichmann D.S."/>
            <person name="Dubchak I."/>
            <person name="Amaya E."/>
            <person name="Detter J.C."/>
            <person name="Fletcher R."/>
            <person name="Gerhard D.S."/>
            <person name="Goodstein D."/>
            <person name="Graves T."/>
            <person name="Grigoriev I.V."/>
            <person name="Grimwood J."/>
            <person name="Kawashima T."/>
            <person name="Lindquist E."/>
            <person name="Lucas S.M."/>
            <person name="Mead P.E."/>
            <person name="Mitros T."/>
            <person name="Ogino H."/>
            <person name="Ohta Y."/>
            <person name="Poliakov A.V."/>
            <person name="Pollet N."/>
            <person name="Robert J."/>
            <person name="Salamov A."/>
            <person name="Sater A.K."/>
            <person name="Schmutz J."/>
            <person name="Terry A."/>
            <person name="Vize P.D."/>
            <person name="Warren W.C."/>
            <person name="Wells D."/>
            <person name="Wills A."/>
            <person name="Wilson R.K."/>
            <person name="Zimmerman L.B."/>
            <person name="Zorn A.M."/>
            <person name="Grainger R."/>
            <person name="Grammer T."/>
            <person name="Khokha M.K."/>
            <person name="Richardson P.M."/>
            <person name="Rokhsar D.S."/>
        </authorList>
    </citation>
    <scope>NUCLEOTIDE SEQUENCE [LARGE SCALE GENOMIC DNA]</scope>
    <source>
        <strain evidence="9">Nigerian</strain>
    </source>
</reference>
<dbReference type="GO" id="GO:0005737">
    <property type="term" value="C:cytoplasm"/>
    <property type="evidence" value="ECO:0007669"/>
    <property type="project" value="UniProtKB-SubCell"/>
</dbReference>
<evidence type="ECO:0000256" key="4">
    <source>
        <dbReference type="ARBA" id="ARBA00023069"/>
    </source>
</evidence>
<comment type="subcellular location">
    <subcellularLocation>
        <location evidence="1">Cell projection</location>
        <location evidence="1">Cilium</location>
    </subcellularLocation>
    <subcellularLocation>
        <location evidence="2">Cytoplasm</location>
    </subcellularLocation>
</comment>
<evidence type="ECO:0000313" key="9">
    <source>
        <dbReference type="EMBL" id="OCA19834.1"/>
    </source>
</evidence>
<evidence type="ECO:0000259" key="8">
    <source>
        <dbReference type="Pfam" id="PF23277"/>
    </source>
</evidence>
<dbReference type="InterPro" id="IPR059041">
    <property type="entry name" value="Ig_DLEC1_1"/>
</dbReference>
<dbReference type="InterPro" id="IPR033304">
    <property type="entry name" value="DLEC1"/>
</dbReference>
<feature type="compositionally biased region" description="Basic residues" evidence="6">
    <location>
        <begin position="223"/>
        <end position="237"/>
    </location>
</feature>
<dbReference type="PANTHER" id="PTHR46348:SF1">
    <property type="entry name" value="DELETED IN LUNG AND ESOPHAGEAL CANCER PROTEIN 1"/>
    <property type="match status" value="1"/>
</dbReference>
<accession>A0A1B8YA02</accession>
<dbReference type="Gene3D" id="2.60.40.10">
    <property type="entry name" value="Immunoglobulins"/>
    <property type="match status" value="8"/>
</dbReference>
<protein>
    <recommendedName>
        <fullName evidence="10">Deleted in lung and esophageal cancer protein 1</fullName>
    </recommendedName>
</protein>
<evidence type="ECO:0000256" key="3">
    <source>
        <dbReference type="ARBA" id="ARBA00022490"/>
    </source>
</evidence>
<gene>
    <name evidence="9" type="ORF">XENTR_v90027450mg</name>
</gene>
<feature type="domain" description="Deleted in lung and esophageal cancer protein 1 Ig-like" evidence="8">
    <location>
        <begin position="304"/>
        <end position="390"/>
    </location>
</feature>
<dbReference type="EMBL" id="KV460365">
    <property type="protein sequence ID" value="OCA19834.1"/>
    <property type="molecule type" value="Genomic_DNA"/>
</dbReference>
<feature type="domain" description="HYDIN/VesB/CFA65-like Ig-like" evidence="7">
    <location>
        <begin position="700"/>
        <end position="782"/>
    </location>
</feature>
<dbReference type="InterPro" id="IPR053879">
    <property type="entry name" value="HYDIN_VesB_CFA65-like_Ig"/>
</dbReference>
<evidence type="ECO:0000256" key="5">
    <source>
        <dbReference type="ARBA" id="ARBA00023273"/>
    </source>
</evidence>
<proteinExistence type="predicted"/>
<sequence length="1625" mass="179536">MSADELLRAIAFSPDPSSFRPRPSSDRTQDISHLLTSLFKSLYTGEVIGKDTGANLIRSKGGDDPHHQKFVEELQQIRSEYEQRMAEADMVEKHIIQARARTTAQEERVLSALKHEGGETSLGLPPVDSHFRWCVDSGVLRKLKLICPDDYITDPQPITKAPRDSSVPSFCKETFSFHQHISKSPVDDGYTELEMPNLVRSMDDVSLTSLSSSVSLEGELTKKKSRQKATRNNKPLKKGTSLEESELSQAEHRHSFLKNPRFLPPNSVPGGRSLLAPAKRREGSIQGIKHPTAEKDPFGEVPVFLANPPVVFFPDYEVGQIYEMAIELRNMTASSRHLRIIPPSTPYFSVGLGKFPGEGGIVAPGMSCHYTVRFVPDSLADFEDFLLVETQSPYPVLVPIEARRPPPVLTIPRTLNCGPCLIGGVKVLEYFLRNEGLSRGRFCIMPRRVWPPANFRSVATSGFVEDGPFGIRPAAFELYPGQGINMEIVFFPESPQTYSRVFTIACDNCQVREITLTGYGQQVGLELVSVSDGESPPSSGDSTDTMAGHLIHFQPTNLHSTVQKSLLIRNSTHVELPYCWQIMNPNVQTLLPGAPQDVCDLHTSLPFSLTPAQGILQPHQDSTFTVSYTPTEMSEHHRVAHMVLREIPEAPSAGKKPRGLTEFTPSVNDVIVLDLDLKGMAEAFQIQLEPYAIIFPGESYIGTTMRKQFKMWNKSKSAIVYRWEQITSCHVVQIEPSSGTIEPNKCSELEICLTGGKTGFCSQKVICHIEHSPETAALRVEATFKGPVVSIDIPSLDLGLLKLGSKSVSIFTIENKSPLQAKWSVKESPACLSEQNEQESQFLIEPNNGELLPLGQAKLALMFQPLTCQRLETVLEFQVENGEGSYLPVTADVQLPQVRLLSSTLAFSGIYMGVPGQSSIKMLNQGRLPARFCWGELTGSHSMQCAATITPANGTLAPNEEAEMNITLTSYTTDELYDIAFLCTVKDMKEPLTLRLMAKAQGLQITYSLCTEAGSSDESAPVDPRDLLLDFGSEVPLYNTVQRKLILTNQSAISAPFSLEAAYFCDFRRALLSDGKGAAFVPRPSCGTLEGFQQIAIEVTAYSNMWGEYSDELLCKVGDLTTKSIPMKMAVRGSPLYFQMTGPKPGLQMEGPVIRFGSQLSGGDTISRCLRINNPSPYDIRIDWETYNMEQSDPKLLDLVLLYGDPFPLKDIDGNEIYVKDLEQTEAAEQKDEEISPNRTTGTEEKNLISVILRPHEGVPSDFPYCITPRQMLVPAGGSSAIHVSFTPLNLSGATSKTECDGFALGFLSLDNEAATCVPGRVSRLQGYGVQPIRMELQACVKPSLLTIEMEDEDEGLVFYSVASNLIADMRAAQILTEFLTTQSLKLKNCTEMPLSFRLLVPKPFVASAADPNGSMKSSQNREAQEKDIVLHPQQNILVKVSFCTTLELLTYQNLPANQLQPGVQLLQSQDGEKKLHFTQQLVIEYSNNSTQHVPLEAHLSLPALTLSCQTLDFGTCFVGQPRTQEVRLMNSSGSKSYWTALLGRGKRQNDQEIFSISPTCGRLEAYGRHMSDSTEALLVSFTARASTEYEMTVTIHGMLGEQPLHLQIKGQGSYDEKFEVPEHS</sequence>